<organism evidence="1">
    <name type="scientific">Rhizopus microsporus var. microsporus</name>
    <dbReference type="NCBI Taxonomy" id="86635"/>
    <lineage>
        <taxon>Eukaryota</taxon>
        <taxon>Fungi</taxon>
        <taxon>Fungi incertae sedis</taxon>
        <taxon>Mucoromycota</taxon>
        <taxon>Mucoromycotina</taxon>
        <taxon>Mucoromycetes</taxon>
        <taxon>Mucorales</taxon>
        <taxon>Mucorineae</taxon>
        <taxon>Rhizopodaceae</taxon>
        <taxon>Rhizopus</taxon>
    </lineage>
</organism>
<evidence type="ECO:0000313" key="1">
    <source>
        <dbReference type="EMBL" id="ORE01390.1"/>
    </source>
</evidence>
<dbReference type="Proteomes" id="UP000242414">
    <property type="component" value="Unassembled WGS sequence"/>
</dbReference>
<name>A0A1X0QNQ3_RHIZD</name>
<sequence length="100" mass="11695">MERAVKFIRILIKFAAAGYLHTQGWINKQTLQTTLFLDWSINQPVVSLFCYKDENAIDRYNSRASSSDYTDRSVADCHNTLILVKVKKFQPILRFFKAFQ</sequence>
<gene>
    <name evidence="1" type="ORF">BCV72DRAFT_236400</name>
</gene>
<reference evidence="1" key="1">
    <citation type="journal article" date="2016" name="Proc. Natl. Acad. Sci. U.S.A.">
        <title>Lipid metabolic changes in an early divergent fungus govern the establishment of a mutualistic symbiosis with endobacteria.</title>
        <authorList>
            <person name="Lastovetsky O.A."/>
            <person name="Gaspar M.L."/>
            <person name="Mondo S.J."/>
            <person name="LaButti K.M."/>
            <person name="Sandor L."/>
            <person name="Grigoriev I.V."/>
            <person name="Henry S.A."/>
            <person name="Pawlowska T.E."/>
        </authorList>
    </citation>
    <scope>NUCLEOTIDE SEQUENCE [LARGE SCALE GENOMIC DNA]</scope>
    <source>
        <strain evidence="1">ATCC 52814</strain>
    </source>
</reference>
<dbReference type="EMBL" id="KV922142">
    <property type="protein sequence ID" value="ORE01390.1"/>
    <property type="molecule type" value="Genomic_DNA"/>
</dbReference>
<dbReference type="VEuPathDB" id="FungiDB:BCV72DRAFT_236400"/>
<proteinExistence type="predicted"/>
<dbReference type="AlphaFoldDB" id="A0A1X0QNQ3"/>
<accession>A0A1X0QNQ3</accession>
<feature type="non-terminal residue" evidence="1">
    <location>
        <position position="1"/>
    </location>
</feature>
<protein>
    <submittedName>
        <fullName evidence="1">Uncharacterized protein</fullName>
    </submittedName>
</protein>